<protein>
    <recommendedName>
        <fullName evidence="2">DUF1468 domain-containing protein</fullName>
    </recommendedName>
</protein>
<feature type="transmembrane region" description="Helical" evidence="1">
    <location>
        <begin position="38"/>
        <end position="60"/>
    </location>
</feature>
<accession>A0A512DXA0</accession>
<feature type="transmembrane region" description="Helical" evidence="1">
    <location>
        <begin position="80"/>
        <end position="98"/>
    </location>
</feature>
<feature type="transmembrane region" description="Helical" evidence="1">
    <location>
        <begin position="134"/>
        <end position="158"/>
    </location>
</feature>
<evidence type="ECO:0000256" key="1">
    <source>
        <dbReference type="SAM" id="Phobius"/>
    </source>
</evidence>
<dbReference type="EMBL" id="BJYZ01000025">
    <property type="protein sequence ID" value="GEO41076.1"/>
    <property type="molecule type" value="Genomic_DNA"/>
</dbReference>
<organism evidence="3 4">
    <name type="scientific">Skermanella aerolata</name>
    <dbReference type="NCBI Taxonomy" id="393310"/>
    <lineage>
        <taxon>Bacteria</taxon>
        <taxon>Pseudomonadati</taxon>
        <taxon>Pseudomonadota</taxon>
        <taxon>Alphaproteobacteria</taxon>
        <taxon>Rhodospirillales</taxon>
        <taxon>Azospirillaceae</taxon>
        <taxon>Skermanella</taxon>
    </lineage>
</organism>
<dbReference type="RefSeq" id="WP_044432002.1">
    <property type="nucleotide sequence ID" value="NZ_BJYZ01000025.1"/>
</dbReference>
<feature type="domain" description="DUF1468" evidence="2">
    <location>
        <begin position="10"/>
        <end position="146"/>
    </location>
</feature>
<comment type="caution">
    <text evidence="3">The sequence shown here is derived from an EMBL/GenBank/DDBJ whole genome shotgun (WGS) entry which is preliminary data.</text>
</comment>
<dbReference type="Proteomes" id="UP000321523">
    <property type="component" value="Unassembled WGS sequence"/>
</dbReference>
<gene>
    <name evidence="3" type="ORF">SAE02_52240</name>
</gene>
<reference evidence="3 4" key="1">
    <citation type="submission" date="2019-07" db="EMBL/GenBank/DDBJ databases">
        <title>Whole genome shotgun sequence of Skermanella aerolata NBRC 106429.</title>
        <authorList>
            <person name="Hosoyama A."/>
            <person name="Uohara A."/>
            <person name="Ohji S."/>
            <person name="Ichikawa N."/>
        </authorList>
    </citation>
    <scope>NUCLEOTIDE SEQUENCE [LARGE SCALE GENOMIC DNA]</scope>
    <source>
        <strain evidence="3 4">NBRC 106429</strain>
    </source>
</reference>
<keyword evidence="1" id="KW-0812">Transmembrane</keyword>
<keyword evidence="1" id="KW-1133">Transmembrane helix</keyword>
<dbReference type="Pfam" id="PF07331">
    <property type="entry name" value="TctB"/>
    <property type="match status" value="1"/>
</dbReference>
<sequence>MSGSKTRPWWLGLGTTGLGGIWLNGALSLDIVAKYGGIGPGLFVGLVGAGLVLLGIVLTIRIGLGERFEPQATEDMTPDAPFSLSGFLLATTAAAVPLATMQPIGFPVTAALVFALVARAFGARRILHDVAFGLILGSACWYGFRSLGVGLGGFLPLLGW</sequence>
<dbReference type="AlphaFoldDB" id="A0A512DXA0"/>
<feature type="transmembrane region" description="Helical" evidence="1">
    <location>
        <begin position="104"/>
        <end position="122"/>
    </location>
</feature>
<keyword evidence="4" id="KW-1185">Reference proteome</keyword>
<keyword evidence="1" id="KW-0472">Membrane</keyword>
<evidence type="ECO:0000259" key="2">
    <source>
        <dbReference type="Pfam" id="PF07331"/>
    </source>
</evidence>
<evidence type="ECO:0000313" key="4">
    <source>
        <dbReference type="Proteomes" id="UP000321523"/>
    </source>
</evidence>
<proteinExistence type="predicted"/>
<evidence type="ECO:0000313" key="3">
    <source>
        <dbReference type="EMBL" id="GEO41076.1"/>
    </source>
</evidence>
<dbReference type="InterPro" id="IPR009936">
    <property type="entry name" value="DUF1468"/>
</dbReference>
<name>A0A512DXA0_9PROT</name>